<gene>
    <name evidence="2" type="ORF">M972_11286</name>
</gene>
<dbReference type="EMBL" id="PDBW01000001">
    <property type="protein sequence ID" value="PFH01549.1"/>
    <property type="molecule type" value="Genomic_DNA"/>
</dbReference>
<keyword evidence="1" id="KW-0812">Transmembrane</keyword>
<evidence type="ECO:0000256" key="1">
    <source>
        <dbReference type="SAM" id="Phobius"/>
    </source>
</evidence>
<protein>
    <submittedName>
        <fullName evidence="2">Uncharacterized protein</fullName>
    </submittedName>
</protein>
<comment type="caution">
    <text evidence="2">The sequence shown here is derived from an EMBL/GenBank/DDBJ whole genome shotgun (WGS) entry which is preliminary data.</text>
</comment>
<name>A0AB36TC19_ACETH</name>
<accession>A0AB36TC19</accession>
<dbReference type="GeneID" id="35804891"/>
<feature type="transmembrane region" description="Helical" evidence="1">
    <location>
        <begin position="89"/>
        <end position="110"/>
    </location>
</feature>
<dbReference type="AlphaFoldDB" id="A0AB36TC19"/>
<dbReference type="RefSeq" id="WP_003512813.1">
    <property type="nucleotide sequence ID" value="NZ_CP013828.1"/>
</dbReference>
<dbReference type="Proteomes" id="UP000223596">
    <property type="component" value="Unassembled WGS sequence"/>
</dbReference>
<keyword evidence="1" id="KW-1133">Transmembrane helix</keyword>
<organism evidence="2 3">
    <name type="scientific">Acetivibrio thermocellus AD2</name>
    <dbReference type="NCBI Taxonomy" id="1138384"/>
    <lineage>
        <taxon>Bacteria</taxon>
        <taxon>Bacillati</taxon>
        <taxon>Bacillota</taxon>
        <taxon>Clostridia</taxon>
        <taxon>Eubacteriales</taxon>
        <taxon>Oscillospiraceae</taxon>
        <taxon>Acetivibrio</taxon>
    </lineage>
</organism>
<evidence type="ECO:0000313" key="3">
    <source>
        <dbReference type="Proteomes" id="UP000223596"/>
    </source>
</evidence>
<sequence length="113" mass="13063">MVCDDTKRVVVIRNIASNFIEEAILILKGNPEENGRKIKKILARDRQKMNEHLLKEAEEIINNYIKRCGAQVDYGTEIRLKPYRMGFKFPNLLINMALLGSIALLVFLVTRFL</sequence>
<evidence type="ECO:0000313" key="2">
    <source>
        <dbReference type="EMBL" id="PFH01549.1"/>
    </source>
</evidence>
<reference evidence="2 3" key="1">
    <citation type="submission" date="2017-09" db="EMBL/GenBank/DDBJ databases">
        <title>Evaluation of Pacific Biosciences Sequencing Technology to Finishing C. thermocellum Genome Sequences.</title>
        <authorList>
            <person name="Brown S."/>
        </authorList>
    </citation>
    <scope>NUCLEOTIDE SEQUENCE [LARGE SCALE GENOMIC DNA]</scope>
    <source>
        <strain evidence="2 3">AD2</strain>
    </source>
</reference>
<keyword evidence="1" id="KW-0472">Membrane</keyword>
<proteinExistence type="predicted"/>